<dbReference type="GO" id="GO:0015833">
    <property type="term" value="P:peptide transport"/>
    <property type="evidence" value="ECO:0007669"/>
    <property type="project" value="UniProtKB-KW"/>
</dbReference>
<feature type="transmembrane region" description="Helical" evidence="8">
    <location>
        <begin position="183"/>
        <end position="202"/>
    </location>
</feature>
<dbReference type="Pfam" id="PF00854">
    <property type="entry name" value="PTR2"/>
    <property type="match status" value="1"/>
</dbReference>
<sequence length="503" mass="55344">MAYSKSHHHIETSFIGHPKPLFGLFLTELWERFSYYGIRPLLILFMIAAISEGGFEMDRATASAIVGIFAGSLYLATLPGGYLADHWLGQKNATLIGAFFIALGHLSIAFSVFLTFFFFLGLILIVIGTGLFKTCSSVMVGMLYKQNDARRDSGFTIFYMGINLGAVIAPLACGLMAENYGWHLGFGIGGLGMLISLLVFYFKAIPDFNEYSDKLSLEKSWEVPLSSQPKNIKIWTGIAAIVIAIIVAMCGSGIITVEPVFIAKNMAFLIAGCSILYFAYLYFLSGLNKGEQKNLVLVFILFVASASFWSTFEQQPISFNLFAKDFTNRVVFGFEIPIVWFQSINAFFIIIFAPIISAMWIFLANKNLNIKSITKFALGMIITGIGFAVMMFAAKIVLQSGGLVSPLWLVASFFLLTLGELFISPVGMSIMTQIAPSRIKGQIMGLWFVGLSLGNLMAGLLGGHVQADNIDTLPSFFESQLWMLIGVATLLFVINSFLRKLIP</sequence>
<dbReference type="GO" id="GO:0005886">
    <property type="term" value="C:plasma membrane"/>
    <property type="evidence" value="ECO:0007669"/>
    <property type="project" value="UniProtKB-SubCell"/>
</dbReference>
<dbReference type="InterPro" id="IPR005279">
    <property type="entry name" value="Dipep/tripep_permease"/>
</dbReference>
<evidence type="ECO:0000256" key="5">
    <source>
        <dbReference type="ARBA" id="ARBA00022856"/>
    </source>
</evidence>
<feature type="transmembrane region" description="Helical" evidence="8">
    <location>
        <begin position="156"/>
        <end position="177"/>
    </location>
</feature>
<dbReference type="RefSeq" id="WP_052089941.1">
    <property type="nucleotide sequence ID" value="NZ_FZML01000026.1"/>
</dbReference>
<feature type="transmembrane region" description="Helical" evidence="8">
    <location>
        <begin position="295"/>
        <end position="312"/>
    </location>
</feature>
<evidence type="ECO:0000313" key="12">
    <source>
        <dbReference type="Proteomes" id="UP000029922"/>
    </source>
</evidence>
<dbReference type="NCBIfam" id="TIGR00924">
    <property type="entry name" value="yjdL_sub1_fam"/>
    <property type="match status" value="1"/>
</dbReference>
<protein>
    <submittedName>
        <fullName evidence="11">MFS transporter</fullName>
    </submittedName>
    <submittedName>
        <fullName evidence="10">Major facilitator superfamily oligopeptide transporter</fullName>
    </submittedName>
</protein>
<feature type="transmembrane region" description="Helical" evidence="8">
    <location>
        <begin position="234"/>
        <end position="255"/>
    </location>
</feature>
<keyword evidence="3" id="KW-1003">Cell membrane</keyword>
<dbReference type="InterPro" id="IPR020846">
    <property type="entry name" value="MFS_dom"/>
</dbReference>
<reference evidence="10 13" key="2">
    <citation type="submission" date="2018-06" db="EMBL/GenBank/DDBJ databases">
        <authorList>
            <consortium name="Pathogen Informatics"/>
            <person name="Doyle S."/>
        </authorList>
    </citation>
    <scope>NUCLEOTIDE SEQUENCE [LARGE SCALE GENOMIC DNA]</scope>
    <source>
        <strain evidence="10 13">NCTC12714</strain>
    </source>
</reference>
<keyword evidence="4 8" id="KW-0812">Transmembrane</keyword>
<evidence type="ECO:0000256" key="2">
    <source>
        <dbReference type="ARBA" id="ARBA00022448"/>
    </source>
</evidence>
<name>A0A377PXH2_9HELI</name>
<keyword evidence="5" id="KW-0653">Protein transport</keyword>
<feature type="transmembrane region" description="Helical" evidence="8">
    <location>
        <begin position="443"/>
        <end position="461"/>
    </location>
</feature>
<feature type="transmembrane region" description="Helical" evidence="8">
    <location>
        <begin position="481"/>
        <end position="498"/>
    </location>
</feature>
<dbReference type="GO" id="GO:1904680">
    <property type="term" value="F:peptide transmembrane transporter activity"/>
    <property type="evidence" value="ECO:0007669"/>
    <property type="project" value="InterPro"/>
</dbReference>
<evidence type="ECO:0000256" key="4">
    <source>
        <dbReference type="ARBA" id="ARBA00022692"/>
    </source>
</evidence>
<keyword evidence="6 8" id="KW-1133">Transmembrane helix</keyword>
<feature type="transmembrane region" description="Helical" evidence="8">
    <location>
        <begin position="261"/>
        <end position="283"/>
    </location>
</feature>
<dbReference type="PROSITE" id="PS50850">
    <property type="entry name" value="MFS"/>
    <property type="match status" value="1"/>
</dbReference>
<dbReference type="InterPro" id="IPR050171">
    <property type="entry name" value="MFS_Transporters"/>
</dbReference>
<feature type="transmembrane region" description="Helical" evidence="8">
    <location>
        <begin position="33"/>
        <end position="50"/>
    </location>
</feature>
<dbReference type="SUPFAM" id="SSF103473">
    <property type="entry name" value="MFS general substrate transporter"/>
    <property type="match status" value="2"/>
</dbReference>
<comment type="subcellular location">
    <subcellularLocation>
        <location evidence="1">Cell membrane</location>
        <topology evidence="1">Multi-pass membrane protein</topology>
    </subcellularLocation>
</comment>
<dbReference type="PANTHER" id="PTHR23517">
    <property type="entry name" value="RESISTANCE PROTEIN MDTM, PUTATIVE-RELATED-RELATED"/>
    <property type="match status" value="1"/>
</dbReference>
<evidence type="ECO:0000256" key="1">
    <source>
        <dbReference type="ARBA" id="ARBA00004651"/>
    </source>
</evidence>
<organism evidence="10 13">
    <name type="scientific">Helicobacter muridarum</name>
    <dbReference type="NCBI Taxonomy" id="216"/>
    <lineage>
        <taxon>Bacteria</taxon>
        <taxon>Pseudomonadati</taxon>
        <taxon>Campylobacterota</taxon>
        <taxon>Epsilonproteobacteria</taxon>
        <taxon>Campylobacterales</taxon>
        <taxon>Helicobacteraceae</taxon>
        <taxon>Helicobacter</taxon>
    </lineage>
</organism>
<keyword evidence="2" id="KW-0813">Transport</keyword>
<evidence type="ECO:0000256" key="8">
    <source>
        <dbReference type="SAM" id="Phobius"/>
    </source>
</evidence>
<evidence type="ECO:0000313" key="10">
    <source>
        <dbReference type="EMBL" id="STQ87112.1"/>
    </source>
</evidence>
<dbReference type="EMBL" id="UGJE01000002">
    <property type="protein sequence ID" value="STQ87112.1"/>
    <property type="molecule type" value="Genomic_DNA"/>
</dbReference>
<evidence type="ECO:0000256" key="7">
    <source>
        <dbReference type="ARBA" id="ARBA00023136"/>
    </source>
</evidence>
<keyword evidence="5" id="KW-0571">Peptide transport</keyword>
<feature type="transmembrane region" description="Helical" evidence="8">
    <location>
        <begin position="95"/>
        <end position="116"/>
    </location>
</feature>
<dbReference type="OrthoDB" id="5351355at2"/>
<feature type="transmembrane region" description="Helical" evidence="8">
    <location>
        <begin position="403"/>
        <end position="423"/>
    </location>
</feature>
<evidence type="ECO:0000256" key="6">
    <source>
        <dbReference type="ARBA" id="ARBA00022989"/>
    </source>
</evidence>
<evidence type="ECO:0000259" key="9">
    <source>
        <dbReference type="PROSITE" id="PS50850"/>
    </source>
</evidence>
<dbReference type="PANTHER" id="PTHR23517:SF15">
    <property type="entry name" value="PROTON-DEPENDENT OLIGOPEPTIDE FAMILY TRANSPORT PROTEIN"/>
    <property type="match status" value="1"/>
</dbReference>
<keyword evidence="7 8" id="KW-0472">Membrane</keyword>
<dbReference type="EMBL" id="JRPD02000022">
    <property type="protein sequence ID" value="TLD98920.1"/>
    <property type="molecule type" value="Genomic_DNA"/>
</dbReference>
<proteinExistence type="predicted"/>
<keyword evidence="13" id="KW-1185">Reference proteome</keyword>
<dbReference type="Gene3D" id="1.20.1250.20">
    <property type="entry name" value="MFS general substrate transporter like domains"/>
    <property type="match status" value="1"/>
</dbReference>
<evidence type="ECO:0000313" key="13">
    <source>
        <dbReference type="Proteomes" id="UP000255139"/>
    </source>
</evidence>
<feature type="transmembrane region" description="Helical" evidence="8">
    <location>
        <begin position="62"/>
        <end position="83"/>
    </location>
</feature>
<dbReference type="AlphaFoldDB" id="A0A377PXH2"/>
<reference evidence="11 12" key="1">
    <citation type="journal article" date="2014" name="Genome Announc.">
        <title>Draft genome sequences of eight enterohepatic helicobacter species isolated from both laboratory and wild rodents.</title>
        <authorList>
            <person name="Sheh A."/>
            <person name="Shen Z."/>
            <person name="Fox J.G."/>
        </authorList>
    </citation>
    <scope>NUCLEOTIDE SEQUENCE [LARGE SCALE GENOMIC DNA]</scope>
    <source>
        <strain evidence="11 12">ST1</strain>
    </source>
</reference>
<evidence type="ECO:0000256" key="3">
    <source>
        <dbReference type="ARBA" id="ARBA00022475"/>
    </source>
</evidence>
<accession>A0A377PXH2</accession>
<dbReference type="Proteomes" id="UP000029922">
    <property type="component" value="Unassembled WGS sequence"/>
</dbReference>
<feature type="transmembrane region" description="Helical" evidence="8">
    <location>
        <begin position="376"/>
        <end position="397"/>
    </location>
</feature>
<dbReference type="InterPro" id="IPR036259">
    <property type="entry name" value="MFS_trans_sf"/>
</dbReference>
<evidence type="ECO:0000313" key="11">
    <source>
        <dbReference type="EMBL" id="TLD98920.1"/>
    </source>
</evidence>
<dbReference type="InterPro" id="IPR000109">
    <property type="entry name" value="POT_fam"/>
</dbReference>
<gene>
    <name evidence="10" type="primary">dtpT_2</name>
    <name evidence="11" type="ORF">LS73_008170</name>
    <name evidence="10" type="ORF">NCTC12714_01934</name>
</gene>
<dbReference type="CDD" id="cd17346">
    <property type="entry name" value="MFS_DtpA_like"/>
    <property type="match status" value="1"/>
</dbReference>
<feature type="domain" description="Major facilitator superfamily (MFS) profile" evidence="9">
    <location>
        <begin position="20"/>
        <end position="498"/>
    </location>
</feature>
<dbReference type="Proteomes" id="UP000255139">
    <property type="component" value="Unassembled WGS sequence"/>
</dbReference>
<feature type="transmembrane region" description="Helical" evidence="8">
    <location>
        <begin position="338"/>
        <end position="364"/>
    </location>
</feature>